<evidence type="ECO:0000313" key="1">
    <source>
        <dbReference type="EMBL" id="RJF76274.1"/>
    </source>
</evidence>
<dbReference type="SUPFAM" id="SSF55144">
    <property type="entry name" value="LigT-like"/>
    <property type="match status" value="1"/>
</dbReference>
<dbReference type="Proteomes" id="UP000285523">
    <property type="component" value="Unassembled WGS sequence"/>
</dbReference>
<sequence>MNRPTYILTAELDNASFHWLDQLRRTHFPPDRNVLPAHLTLFHRLSEGQLELLRGLDLPSCALHLEYAGPVLLGSGVAIRVSSPALQRLRSELRNSLGELSRQDAQGWRPHVTIQNKVTAAIARKLFDDLSGRFSVRAGSMRGLLAWQYLGGPWSLAERFAFDRRG</sequence>
<proteinExistence type="predicted"/>
<dbReference type="GO" id="GO:0016874">
    <property type="term" value="F:ligase activity"/>
    <property type="evidence" value="ECO:0007669"/>
    <property type="project" value="UniProtKB-KW"/>
</dbReference>
<reference evidence="1 2" key="1">
    <citation type="submission" date="2018-09" db="EMBL/GenBank/DDBJ databases">
        <title>Draft genome sequence of Rhodopseudomonas palustris 2.1.18.</title>
        <authorList>
            <person name="Robertson S.L."/>
            <person name="Meyer T.E."/>
            <person name="Kyndt J.A."/>
        </authorList>
    </citation>
    <scope>NUCLEOTIDE SEQUENCE [LARGE SCALE GENOMIC DNA]</scope>
    <source>
        <strain evidence="1 2">2.1.18</strain>
    </source>
</reference>
<keyword evidence="1" id="KW-0436">Ligase</keyword>
<organism evidence="1 2">
    <name type="scientific">Rhodopseudomonas palustris</name>
    <dbReference type="NCBI Taxonomy" id="1076"/>
    <lineage>
        <taxon>Bacteria</taxon>
        <taxon>Pseudomonadati</taxon>
        <taxon>Pseudomonadota</taxon>
        <taxon>Alphaproteobacteria</taxon>
        <taxon>Hyphomicrobiales</taxon>
        <taxon>Nitrobacteraceae</taxon>
        <taxon>Rhodopseudomonas</taxon>
    </lineage>
</organism>
<dbReference type="InterPro" id="IPR009097">
    <property type="entry name" value="Cyclic_Pdiesterase"/>
</dbReference>
<accession>A0A418VJF9</accession>
<dbReference type="AlphaFoldDB" id="A0A418VJF9"/>
<comment type="caution">
    <text evidence="1">The sequence shown here is derived from an EMBL/GenBank/DDBJ whole genome shotgun (WGS) entry which is preliminary data.</text>
</comment>
<dbReference type="Pfam" id="PF13563">
    <property type="entry name" value="2_5_RNA_ligase2"/>
    <property type="match status" value="1"/>
</dbReference>
<name>A0A418VJF9_RHOPL</name>
<dbReference type="RefSeq" id="WP_119855743.1">
    <property type="nucleotide sequence ID" value="NZ_QYYD01000005.1"/>
</dbReference>
<protein>
    <submittedName>
        <fullName evidence="1">2'-5' RNA ligase family protein</fullName>
    </submittedName>
</protein>
<dbReference type="EMBL" id="QYYD01000005">
    <property type="protein sequence ID" value="RJF76274.1"/>
    <property type="molecule type" value="Genomic_DNA"/>
</dbReference>
<gene>
    <name evidence="1" type="ORF">D4Q52_06555</name>
</gene>
<evidence type="ECO:0000313" key="2">
    <source>
        <dbReference type="Proteomes" id="UP000285523"/>
    </source>
</evidence>
<dbReference type="OrthoDB" id="793003at2"/>
<dbReference type="Gene3D" id="3.90.1140.10">
    <property type="entry name" value="Cyclic phosphodiesterase"/>
    <property type="match status" value="1"/>
</dbReference>